<dbReference type="AlphaFoldDB" id="Q2Y6V5"/>
<evidence type="ECO:0000313" key="1">
    <source>
        <dbReference type="EMBL" id="ABB75516.1"/>
    </source>
</evidence>
<dbReference type="HOGENOM" id="CLU_413694_0_0_4"/>
<sequence>MKQGNPFALLKASDYTDDQINTLWVEIGSAAMNQIIEPKSQLSKLILGGKGSGKTHILRYYSYKATRLRNPQQNGIEILNREKFLAIFLRANGLDASRFELISDTPAKWRQAFATYLELRIVESVLDAILDVRQSAKNESFDDKAFMQEICRVVSDPEVLALQTVDKFQSWVQRIRVDIDERVNNAAFIGTLELRIPFSVGALCLNLRKCIEVWHPRLRGLSLIYLLDEIENFSKQQQQVVNSFIRYAEGRVTFRVGGRLYAMKTHATMADGEENREGSEFKTVHLDDILRAFKGYPEFARKFVYKRLTSVGLSENDLGSSMGDFDPSRHFAEVESGNAYQSFLKSFITEGQETHLQAFETVLSLWRQNDDRGNLNVSAVLTALVEGFPLLIQKLNILCFCKKASRPSDARDVANEIRESAVRFLDGVAGKKDSYTIAYGHYAQDLVAQLCRDYKRSRGVPYAGFDTFVRMSCGNPRNLLIILERAYAIAAFRNEDFIKGSPLSVNRQTEAALEAARFVFEQDVILGTETEVVRESIARLAQLLRTARYSLNVPEVSPAVVSFADSYLTEPARTILRAALNSSFLFELSEGRPARNSQALNRKIQINPILAPRWGLPIARRGDVSLSRELVNAIFKPDGRREFDMLLGALEYRWNNPFSKSRALVGQTELF</sequence>
<dbReference type="Proteomes" id="UP000002718">
    <property type="component" value="Chromosome"/>
</dbReference>
<accession>Q2Y6V5</accession>
<reference evidence="2 4" key="4">
    <citation type="submission" date="2016-10" db="EMBL/GenBank/DDBJ databases">
        <authorList>
            <person name="de Groot N.N."/>
        </authorList>
    </citation>
    <scope>NUCLEOTIDE SEQUENCE [LARGE SCALE GENOMIC DNA]</scope>
    <source>
        <strain evidence="2 4">Nl13</strain>
    </source>
</reference>
<gene>
    <name evidence="1" type="ordered locus">Nmul_A2224</name>
    <name evidence="2" type="ORF">SAMN05216403_106105</name>
</gene>
<dbReference type="RefSeq" id="WP_011381522.1">
    <property type="nucleotide sequence ID" value="NC_007614.1"/>
</dbReference>
<dbReference type="KEGG" id="nmu:Nmul_A2224"/>
<proteinExistence type="predicted"/>
<name>Q2Y6V5_NITMU</name>
<evidence type="ECO:0000313" key="4">
    <source>
        <dbReference type="Proteomes" id="UP000236751"/>
    </source>
</evidence>
<dbReference type="STRING" id="323848.Nmul_A2224"/>
<reference evidence="1" key="2">
    <citation type="submission" date="2005-08" db="EMBL/GenBank/DDBJ databases">
        <title>Complete sequence of Chromosome 1 of Nitrosospira multiformis ATCC 25196.</title>
        <authorList>
            <consortium name="US DOE Joint Genome Institute"/>
            <person name="Copeland A."/>
            <person name="Lucas S."/>
            <person name="Lapidus A."/>
            <person name="Barry K."/>
            <person name="Detter J.C."/>
            <person name="Glavina T."/>
            <person name="Hammon N."/>
            <person name="Israni S."/>
            <person name="Pitluck S."/>
            <person name="Chain P."/>
            <person name="Malfatti S."/>
            <person name="Shin M."/>
            <person name="Vergez L."/>
            <person name="Schmutz J."/>
            <person name="Larimer F."/>
            <person name="Land M."/>
            <person name="Hauser L."/>
            <person name="Kyrpides N."/>
            <person name="Lykidis A."/>
            <person name="Richardson P."/>
        </authorList>
    </citation>
    <scope>NUCLEOTIDE SEQUENCE</scope>
    <source>
        <strain evidence="1">ATCC 25196</strain>
    </source>
</reference>
<reference evidence="1 3" key="3">
    <citation type="journal article" date="2008" name="Appl. Environ. Microbiol.">
        <title>Complete genome sequence of Nitrosospira multiformis, an ammonia-oxidizing bacterium from the soil environment.</title>
        <authorList>
            <person name="Norton J.M."/>
            <person name="Klotz M.G."/>
            <person name="Stein L.Y."/>
            <person name="Arp D.J."/>
            <person name="Bottomley P.J."/>
            <person name="Chain P.S."/>
            <person name="Hauser L.J."/>
            <person name="Land M.L."/>
            <person name="Larimer F.W."/>
            <person name="Shin M.W."/>
            <person name="Starkenburg S.R."/>
        </authorList>
    </citation>
    <scope>NUCLEOTIDE SEQUENCE [LARGE SCALE GENOMIC DNA]</scope>
    <source>
        <strain evidence="1">ATCC 25196</strain>
        <strain evidence="3">ATCC 25196 / NCIMB 11849 / C 71</strain>
    </source>
</reference>
<evidence type="ECO:0000313" key="3">
    <source>
        <dbReference type="Proteomes" id="UP000002718"/>
    </source>
</evidence>
<organism evidence="1 3">
    <name type="scientific">Nitrosospira multiformis (strain ATCC 25196 / NCIMB 11849 / C 71)</name>
    <dbReference type="NCBI Taxonomy" id="323848"/>
    <lineage>
        <taxon>Bacteria</taxon>
        <taxon>Pseudomonadati</taxon>
        <taxon>Pseudomonadota</taxon>
        <taxon>Betaproteobacteria</taxon>
        <taxon>Nitrosomonadales</taxon>
        <taxon>Nitrosomonadaceae</taxon>
        <taxon>Nitrosospira</taxon>
    </lineage>
</organism>
<evidence type="ECO:0000313" key="2">
    <source>
        <dbReference type="EMBL" id="SEF70681.1"/>
    </source>
</evidence>
<reference evidence="3" key="1">
    <citation type="submission" date="2005-08" db="EMBL/GenBank/DDBJ databases">
        <title>Complete sequence of chromosome 1 of Nitrosospira multiformis ATCC 25196.</title>
        <authorList>
            <person name="Copeland A."/>
            <person name="Lucas S."/>
            <person name="Lapidus A."/>
            <person name="Barry K."/>
            <person name="Detter J.C."/>
            <person name="Glavina T."/>
            <person name="Hammon N."/>
            <person name="Israni S."/>
            <person name="Pitluck S."/>
            <person name="Chain P."/>
            <person name="Malfatti S."/>
            <person name="Shin M."/>
            <person name="Vergez L."/>
            <person name="Schmutz J."/>
            <person name="Larimer F."/>
            <person name="Land M."/>
            <person name="Hauser L."/>
            <person name="Kyrpides N."/>
            <person name="Lykidis A."/>
            <person name="Richardson P."/>
        </authorList>
    </citation>
    <scope>NUCLEOTIDE SEQUENCE [LARGE SCALE GENOMIC DNA]</scope>
    <source>
        <strain evidence="3">ATCC 25196 / NCIMB 11849 / C 71</strain>
    </source>
</reference>
<dbReference type="Pfam" id="PF24389">
    <property type="entry name" value="ORC-CDC6-like"/>
    <property type="match status" value="1"/>
</dbReference>
<keyword evidence="3" id="KW-1185">Reference proteome</keyword>
<dbReference type="InterPro" id="IPR027417">
    <property type="entry name" value="P-loop_NTPase"/>
</dbReference>
<dbReference type="EMBL" id="FNVK01000006">
    <property type="protein sequence ID" value="SEF70681.1"/>
    <property type="molecule type" value="Genomic_DNA"/>
</dbReference>
<dbReference type="EMBL" id="CP000103">
    <property type="protein sequence ID" value="ABB75516.1"/>
    <property type="molecule type" value="Genomic_DNA"/>
</dbReference>
<dbReference type="eggNOG" id="ENOG502ZARF">
    <property type="taxonomic scope" value="Bacteria"/>
</dbReference>
<dbReference type="Proteomes" id="UP000236751">
    <property type="component" value="Unassembled WGS sequence"/>
</dbReference>
<dbReference type="SUPFAM" id="SSF52540">
    <property type="entry name" value="P-loop containing nucleoside triphosphate hydrolases"/>
    <property type="match status" value="1"/>
</dbReference>
<protein>
    <submittedName>
        <fullName evidence="1">Uncharacterized protein</fullName>
    </submittedName>
</protein>
<dbReference type="InterPro" id="IPR056955">
    <property type="entry name" value="ORC-CDC6-like"/>
</dbReference>
<dbReference type="OrthoDB" id="271711at2"/>